<dbReference type="InterPro" id="IPR006665">
    <property type="entry name" value="OmpA-like"/>
</dbReference>
<comment type="similarity">
    <text evidence="8">Belongs to the Pal lipoprotein family.</text>
</comment>
<dbReference type="PROSITE" id="PS51123">
    <property type="entry name" value="OMPA_2"/>
    <property type="match status" value="1"/>
</dbReference>
<keyword evidence="5 8" id="KW-0998">Cell outer membrane</keyword>
<dbReference type="HAMAP" id="MF_02204">
    <property type="entry name" value="Pal"/>
    <property type="match status" value="1"/>
</dbReference>
<keyword evidence="2 8" id="KW-0732">Signal</keyword>
<dbReference type="KEGG" id="daa:AKL17_3555"/>
<dbReference type="GO" id="GO:0051301">
    <property type="term" value="P:cell division"/>
    <property type="evidence" value="ECO:0007669"/>
    <property type="project" value="UniProtKB-UniRule"/>
</dbReference>
<evidence type="ECO:0000259" key="10">
    <source>
        <dbReference type="PROSITE" id="PS51123"/>
    </source>
</evidence>
<keyword evidence="4 8" id="KW-0564">Palmitate</keyword>
<dbReference type="GO" id="GO:0009279">
    <property type="term" value="C:cell outer membrane"/>
    <property type="evidence" value="ECO:0007669"/>
    <property type="project" value="UniProtKB-SubCell"/>
</dbReference>
<dbReference type="Pfam" id="PF00691">
    <property type="entry name" value="OmpA"/>
    <property type="match status" value="1"/>
</dbReference>
<dbReference type="PRINTS" id="PR01021">
    <property type="entry name" value="OMPADOMAIN"/>
</dbReference>
<evidence type="ECO:0000256" key="9">
    <source>
        <dbReference type="SAM" id="SignalP"/>
    </source>
</evidence>
<keyword evidence="12" id="KW-1185">Reference proteome</keyword>
<keyword evidence="6 8" id="KW-0449">Lipoprotein</keyword>
<dbReference type="PANTHER" id="PTHR30329">
    <property type="entry name" value="STATOR ELEMENT OF FLAGELLAR MOTOR COMPLEX"/>
    <property type="match status" value="1"/>
</dbReference>
<dbReference type="PROSITE" id="PS51257">
    <property type="entry name" value="PROKAR_LIPOPROTEIN"/>
    <property type="match status" value="1"/>
</dbReference>
<protein>
    <recommendedName>
        <fullName evidence="8">Peptidoglycan-associated lipoprotein</fullName>
        <shortName evidence="8">PAL</shortName>
    </recommendedName>
</protein>
<keyword evidence="1 8" id="KW-0132">Cell division</keyword>
<dbReference type="PATRIC" id="fig|1335048.3.peg.3686"/>
<keyword evidence="7 8" id="KW-0131">Cell cycle</keyword>
<evidence type="ECO:0000256" key="4">
    <source>
        <dbReference type="ARBA" id="ARBA00023139"/>
    </source>
</evidence>
<feature type="domain" description="OmpA-like" evidence="10">
    <location>
        <begin position="55"/>
        <end position="172"/>
    </location>
</feature>
<dbReference type="SUPFAM" id="SSF103088">
    <property type="entry name" value="OmpA-like"/>
    <property type="match status" value="1"/>
</dbReference>
<evidence type="ECO:0000313" key="11">
    <source>
        <dbReference type="EMBL" id="AMY70779.1"/>
    </source>
</evidence>
<proteinExistence type="inferred from homology"/>
<gene>
    <name evidence="8" type="primary">pal</name>
    <name evidence="11" type="ORF">AKL17_3555</name>
</gene>
<evidence type="ECO:0000256" key="3">
    <source>
        <dbReference type="ARBA" id="ARBA00023136"/>
    </source>
</evidence>
<dbReference type="InterPro" id="IPR036737">
    <property type="entry name" value="OmpA-like_sf"/>
</dbReference>
<accession>A0A161GX27</accession>
<dbReference type="InterPro" id="IPR006664">
    <property type="entry name" value="OMP_bac"/>
</dbReference>
<dbReference type="InterPro" id="IPR006690">
    <property type="entry name" value="OMPA-like_CS"/>
</dbReference>
<evidence type="ECO:0000256" key="2">
    <source>
        <dbReference type="ARBA" id="ARBA00022729"/>
    </source>
</evidence>
<feature type="signal peptide" evidence="9">
    <location>
        <begin position="1"/>
        <end position="17"/>
    </location>
</feature>
<dbReference type="AlphaFoldDB" id="A0A161GX27"/>
<dbReference type="InterPro" id="IPR039001">
    <property type="entry name" value="Pal"/>
</dbReference>
<comment type="function">
    <text evidence="8">Part of the Tol-Pal system, which plays a role in outer membrane invagination during cell division and is important for maintaining outer membrane integrity.</text>
</comment>
<dbReference type="PANTHER" id="PTHR30329:SF21">
    <property type="entry name" value="LIPOPROTEIN YIAD-RELATED"/>
    <property type="match status" value="1"/>
</dbReference>
<evidence type="ECO:0000256" key="8">
    <source>
        <dbReference type="HAMAP-Rule" id="MF_02204"/>
    </source>
</evidence>
<sequence>MRLHSSALLLIGALALAACNNPNRFGAGGANGAGGYGAGGIGSTGLGGANDPNSPAYFAQTVGDRVLFAVDQSTINPEARMILTGQGQWLASHPQYTAIIEGHADEQGTREYNLALGARRASAVQEFLISQGVQPSRLRTVSYGKERPLQVCSDESCYAQNRRAVTVISVGAGS</sequence>
<feature type="chain" id="PRO_5007822558" description="Peptidoglycan-associated lipoprotein" evidence="9">
    <location>
        <begin position="18"/>
        <end position="174"/>
    </location>
</feature>
<keyword evidence="3 8" id="KW-0472">Membrane</keyword>
<dbReference type="RefSeq" id="WP_066815372.1">
    <property type="nucleotide sequence ID" value="NZ_CP012661.1"/>
</dbReference>
<comment type="subcellular location">
    <subcellularLocation>
        <location evidence="8">Cell outer membrane</location>
        <topology evidence="8">Lipid-anchor</topology>
    </subcellularLocation>
</comment>
<organism evidence="11 12">
    <name type="scientific">Frigidibacter mobilis</name>
    <dbReference type="NCBI Taxonomy" id="1335048"/>
    <lineage>
        <taxon>Bacteria</taxon>
        <taxon>Pseudomonadati</taxon>
        <taxon>Pseudomonadota</taxon>
        <taxon>Alphaproteobacteria</taxon>
        <taxon>Rhodobacterales</taxon>
        <taxon>Paracoccaceae</taxon>
        <taxon>Frigidibacter</taxon>
    </lineage>
</organism>
<evidence type="ECO:0000256" key="1">
    <source>
        <dbReference type="ARBA" id="ARBA00022618"/>
    </source>
</evidence>
<evidence type="ECO:0000256" key="6">
    <source>
        <dbReference type="ARBA" id="ARBA00023288"/>
    </source>
</evidence>
<reference evidence="11 12" key="1">
    <citation type="submission" date="2015-09" db="EMBL/GenBank/DDBJ databases">
        <title>Complete genome sequence of Defluviimonas alba cai42t isolated from an oilfield in Xinjiang.</title>
        <authorList>
            <person name="Geng S."/>
            <person name="Pan X."/>
            <person name="Wu X."/>
        </authorList>
    </citation>
    <scope>NUCLEOTIDE SEQUENCE [LARGE SCALE GENOMIC DNA]</scope>
    <source>
        <strain evidence="12">cai42</strain>
    </source>
</reference>
<dbReference type="EMBL" id="CP012661">
    <property type="protein sequence ID" value="AMY70779.1"/>
    <property type="molecule type" value="Genomic_DNA"/>
</dbReference>
<dbReference type="OrthoDB" id="9809164at2"/>
<dbReference type="InterPro" id="IPR014169">
    <property type="entry name" value="Pal_lipo_C"/>
</dbReference>
<dbReference type="Proteomes" id="UP000076128">
    <property type="component" value="Chromosome"/>
</dbReference>
<dbReference type="InterPro" id="IPR050330">
    <property type="entry name" value="Bact_OuterMem_StrucFunc"/>
</dbReference>
<name>A0A161GX27_9RHOB</name>
<evidence type="ECO:0000256" key="7">
    <source>
        <dbReference type="ARBA" id="ARBA00023306"/>
    </source>
</evidence>
<dbReference type="Gene3D" id="3.30.1330.60">
    <property type="entry name" value="OmpA-like domain"/>
    <property type="match status" value="1"/>
</dbReference>
<dbReference type="NCBIfam" id="TIGR02802">
    <property type="entry name" value="Pal_lipo"/>
    <property type="match status" value="1"/>
</dbReference>
<evidence type="ECO:0000313" key="12">
    <source>
        <dbReference type="Proteomes" id="UP000076128"/>
    </source>
</evidence>
<dbReference type="STRING" id="1335048.AKL17_3555"/>
<dbReference type="PROSITE" id="PS01068">
    <property type="entry name" value="OMPA_1"/>
    <property type="match status" value="1"/>
</dbReference>
<dbReference type="CDD" id="cd07185">
    <property type="entry name" value="OmpA_C-like"/>
    <property type="match status" value="1"/>
</dbReference>
<evidence type="ECO:0000256" key="5">
    <source>
        <dbReference type="ARBA" id="ARBA00023237"/>
    </source>
</evidence>
<comment type="subunit">
    <text evidence="8">The Tol-Pal system is composed of five core proteins: the inner membrane proteins TolA, TolQ and TolR, the periplasmic protein TolB and the outer membrane protein Pal. They form a network linking the inner and outer membranes and the peptidoglycan layer.</text>
</comment>